<evidence type="ECO:0000313" key="1">
    <source>
        <dbReference type="EMBL" id="KAF9593555.1"/>
    </source>
</evidence>
<dbReference type="PANTHER" id="PTHR33675:SF1">
    <property type="entry name" value="HOLOCARBOXYLASE SYNTHETASE"/>
    <property type="match status" value="1"/>
</dbReference>
<dbReference type="OrthoDB" id="755598at2759"/>
<dbReference type="Proteomes" id="UP000631114">
    <property type="component" value="Unassembled WGS sequence"/>
</dbReference>
<accession>A0A835H4X6</accession>
<evidence type="ECO:0000313" key="2">
    <source>
        <dbReference type="Proteomes" id="UP000631114"/>
    </source>
</evidence>
<comment type="caution">
    <text evidence="1">The sequence shown here is derived from an EMBL/GenBank/DDBJ whole genome shotgun (WGS) entry which is preliminary data.</text>
</comment>
<name>A0A835H4X6_9MAGN</name>
<reference evidence="1 2" key="1">
    <citation type="submission" date="2020-10" db="EMBL/GenBank/DDBJ databases">
        <title>The Coptis chinensis genome and diversification of protoberbering-type alkaloids.</title>
        <authorList>
            <person name="Wang B."/>
            <person name="Shu S."/>
            <person name="Song C."/>
            <person name="Liu Y."/>
        </authorList>
    </citation>
    <scope>NUCLEOTIDE SEQUENCE [LARGE SCALE GENOMIC DNA]</scope>
    <source>
        <strain evidence="1">HL-2020</strain>
        <tissue evidence="1">Leaf</tissue>
    </source>
</reference>
<organism evidence="1 2">
    <name type="scientific">Coptis chinensis</name>
    <dbReference type="NCBI Taxonomy" id="261450"/>
    <lineage>
        <taxon>Eukaryota</taxon>
        <taxon>Viridiplantae</taxon>
        <taxon>Streptophyta</taxon>
        <taxon>Embryophyta</taxon>
        <taxon>Tracheophyta</taxon>
        <taxon>Spermatophyta</taxon>
        <taxon>Magnoliopsida</taxon>
        <taxon>Ranunculales</taxon>
        <taxon>Ranunculaceae</taxon>
        <taxon>Coptidoideae</taxon>
        <taxon>Coptis</taxon>
    </lineage>
</organism>
<proteinExistence type="predicted"/>
<dbReference type="AlphaFoldDB" id="A0A835H4X6"/>
<gene>
    <name evidence="1" type="ORF">IFM89_024173</name>
</gene>
<protein>
    <submittedName>
        <fullName evidence="1">Uncharacterized protein</fullName>
    </submittedName>
</protein>
<dbReference type="PANTHER" id="PTHR33675">
    <property type="entry name" value="NUCLEAR RECEPTOR FAMILY 2 GROUP C PROTEIN"/>
    <property type="match status" value="1"/>
</dbReference>
<sequence length="274" mass="31636">MTKKRKSVATRLDEVDRTMYSTFCSAANSLSQLYTQALNQQQLVFEAGERHALEKLYEWILRQQEESSRVTTSDIFSYLQNELDYDAFLDCVDTKTLEVDVKISDISYRFTENGKSCDDFECLMWLGLSKSLQRMIGLHASVKDEFLSVQLALKTRGGELHLDEESFDSLLYLVACVRQMKNDLKQQVKGFCMKIDFCRMVYEGTNVCHKLDAFYEKQGELVNELASDFNFCRNYSNYNPEVGKAFNMLIEELELEGLGTQLGRMMQQKGSSNR</sequence>
<keyword evidence="2" id="KW-1185">Reference proteome</keyword>
<dbReference type="EMBL" id="JADFTS010000008">
    <property type="protein sequence ID" value="KAF9593555.1"/>
    <property type="molecule type" value="Genomic_DNA"/>
</dbReference>